<name>A0A1H0P0N7_9BACI</name>
<evidence type="ECO:0000256" key="6">
    <source>
        <dbReference type="RuleBase" id="RU366058"/>
    </source>
</evidence>
<gene>
    <name evidence="8" type="ORF">SAMN05216565_10196</name>
</gene>
<keyword evidence="9" id="KW-1185">Reference proteome</keyword>
<protein>
    <recommendedName>
        <fullName evidence="6">TVP38/TMEM64 family membrane protein</fullName>
    </recommendedName>
</protein>
<comment type="similarity">
    <text evidence="6">Belongs to the TVP38/TMEM64 family.</text>
</comment>
<reference evidence="9" key="1">
    <citation type="submission" date="2016-10" db="EMBL/GenBank/DDBJ databases">
        <authorList>
            <person name="Varghese N."/>
            <person name="Submissions S."/>
        </authorList>
    </citation>
    <scope>NUCLEOTIDE SEQUENCE [LARGE SCALE GENOMIC DNA]</scope>
    <source>
        <strain evidence="9">IBRC-M10078</strain>
    </source>
</reference>
<feature type="transmembrane region" description="Helical" evidence="6">
    <location>
        <begin position="134"/>
        <end position="151"/>
    </location>
</feature>
<organism evidence="8 9">
    <name type="scientific">Litchfieldia salsa</name>
    <dbReference type="NCBI Taxonomy" id="930152"/>
    <lineage>
        <taxon>Bacteria</taxon>
        <taxon>Bacillati</taxon>
        <taxon>Bacillota</taxon>
        <taxon>Bacilli</taxon>
        <taxon>Bacillales</taxon>
        <taxon>Bacillaceae</taxon>
        <taxon>Litchfieldia</taxon>
    </lineage>
</organism>
<keyword evidence="4 6" id="KW-1133">Transmembrane helix</keyword>
<feature type="transmembrane region" description="Helical" evidence="6">
    <location>
        <begin position="39"/>
        <end position="72"/>
    </location>
</feature>
<dbReference type="EMBL" id="FNJU01000001">
    <property type="protein sequence ID" value="SDO98308.1"/>
    <property type="molecule type" value="Genomic_DNA"/>
</dbReference>
<dbReference type="PANTHER" id="PTHR12677:SF59">
    <property type="entry name" value="GOLGI APPARATUS MEMBRANE PROTEIN TVP38-RELATED"/>
    <property type="match status" value="1"/>
</dbReference>
<evidence type="ECO:0000256" key="5">
    <source>
        <dbReference type="ARBA" id="ARBA00023136"/>
    </source>
</evidence>
<keyword evidence="5 6" id="KW-0472">Membrane</keyword>
<dbReference type="AlphaFoldDB" id="A0A1H0P0N7"/>
<comment type="subcellular location">
    <subcellularLocation>
        <location evidence="1 6">Cell membrane</location>
        <topology evidence="1 6">Multi-pass membrane protein</topology>
    </subcellularLocation>
</comment>
<accession>A0A1H0P0N7</accession>
<feature type="transmembrane region" description="Helical" evidence="6">
    <location>
        <begin position="157"/>
        <end position="173"/>
    </location>
</feature>
<dbReference type="InterPro" id="IPR032816">
    <property type="entry name" value="VTT_dom"/>
</dbReference>
<evidence type="ECO:0000256" key="1">
    <source>
        <dbReference type="ARBA" id="ARBA00004651"/>
    </source>
</evidence>
<proteinExistence type="inferred from homology"/>
<dbReference type="OrthoDB" id="2451090at2"/>
<sequence>MDDTMTLLFVFVESTGVLAPAAFILLHLLRPFLLIPVQVICIVGGILFGALFGTLYSLIGLSCLSIIFYFLFKKMPSTFKKVINLKEKWLGNKVNFTIGQIAILRLIPIINFHLLSLCIIEITRNFRQYLKSSIVTNIPLALFYTVFGQFIREFTSTMILVILLSLTLLFYLLREKQVIIKWNEFFKPKVGKAYSGE</sequence>
<evidence type="ECO:0000313" key="8">
    <source>
        <dbReference type="EMBL" id="SDO98308.1"/>
    </source>
</evidence>
<dbReference type="STRING" id="930152.SAMN05216565_10196"/>
<dbReference type="Pfam" id="PF09335">
    <property type="entry name" value="VTT_dom"/>
    <property type="match status" value="1"/>
</dbReference>
<evidence type="ECO:0000256" key="4">
    <source>
        <dbReference type="ARBA" id="ARBA00022989"/>
    </source>
</evidence>
<feature type="transmembrane region" description="Helical" evidence="6">
    <location>
        <begin position="6"/>
        <end position="27"/>
    </location>
</feature>
<keyword evidence="2 6" id="KW-1003">Cell membrane</keyword>
<feature type="transmembrane region" description="Helical" evidence="6">
    <location>
        <begin position="98"/>
        <end position="122"/>
    </location>
</feature>
<evidence type="ECO:0000259" key="7">
    <source>
        <dbReference type="Pfam" id="PF09335"/>
    </source>
</evidence>
<evidence type="ECO:0000256" key="2">
    <source>
        <dbReference type="ARBA" id="ARBA00022475"/>
    </source>
</evidence>
<dbReference type="GO" id="GO:0005886">
    <property type="term" value="C:plasma membrane"/>
    <property type="evidence" value="ECO:0007669"/>
    <property type="project" value="UniProtKB-SubCell"/>
</dbReference>
<feature type="domain" description="VTT" evidence="7">
    <location>
        <begin position="35"/>
        <end position="149"/>
    </location>
</feature>
<dbReference type="RefSeq" id="WP_090849100.1">
    <property type="nucleotide sequence ID" value="NZ_FNJU01000001.1"/>
</dbReference>
<evidence type="ECO:0000256" key="3">
    <source>
        <dbReference type="ARBA" id="ARBA00022692"/>
    </source>
</evidence>
<evidence type="ECO:0000313" key="9">
    <source>
        <dbReference type="Proteomes" id="UP000199159"/>
    </source>
</evidence>
<dbReference type="Proteomes" id="UP000199159">
    <property type="component" value="Unassembled WGS sequence"/>
</dbReference>
<keyword evidence="3 6" id="KW-0812">Transmembrane</keyword>
<dbReference type="PANTHER" id="PTHR12677">
    <property type="entry name" value="GOLGI APPARATUS MEMBRANE PROTEIN TVP38-RELATED"/>
    <property type="match status" value="1"/>
</dbReference>
<dbReference type="InterPro" id="IPR015414">
    <property type="entry name" value="TMEM64"/>
</dbReference>